<accession>A0A090MCP8</accession>
<dbReference type="RefSeq" id="XP_003080776.2">
    <property type="nucleotide sequence ID" value="XM_003080728.2"/>
</dbReference>
<dbReference type="EMBL" id="CAID01000008">
    <property type="protein sequence ID" value="CEG01475.1"/>
    <property type="molecule type" value="Genomic_DNA"/>
</dbReference>
<dbReference type="InterPro" id="IPR044690">
    <property type="entry name" value="CAS_plant"/>
</dbReference>
<dbReference type="PANTHER" id="PTHR34209">
    <property type="entry name" value="RHODANESE/CELL CYCLE CONTROL PHOSPHATASE SUPERFAMILY PROTEIN"/>
    <property type="match status" value="1"/>
</dbReference>
<dbReference type="PANTHER" id="PTHR34209:SF1">
    <property type="entry name" value="CALCIUM SENSING RECEPTOR, CHLOROPLASTIC"/>
    <property type="match status" value="1"/>
</dbReference>
<evidence type="ECO:0000256" key="1">
    <source>
        <dbReference type="SAM" id="MobiDB-lite"/>
    </source>
</evidence>
<organism evidence="2 3">
    <name type="scientific">Ostreococcus tauri</name>
    <name type="common">Marine green alga</name>
    <dbReference type="NCBI Taxonomy" id="70448"/>
    <lineage>
        <taxon>Eukaryota</taxon>
        <taxon>Viridiplantae</taxon>
        <taxon>Chlorophyta</taxon>
        <taxon>Mamiellophyceae</taxon>
        <taxon>Mamiellales</taxon>
        <taxon>Bathycoccaceae</taxon>
        <taxon>Ostreococcus</taxon>
    </lineage>
</organism>
<dbReference type="GeneID" id="9831594"/>
<dbReference type="AlphaFoldDB" id="A0A090MCP8"/>
<proteinExistence type="predicted"/>
<dbReference type="OrthoDB" id="551300at2759"/>
<keyword evidence="3" id="KW-1185">Reference proteome</keyword>
<dbReference type="Gene3D" id="3.40.250.10">
    <property type="entry name" value="Rhodanese-like domain"/>
    <property type="match status" value="1"/>
</dbReference>
<dbReference type="STRING" id="70448.A0A090MCP8"/>
<dbReference type="GO" id="GO:0009704">
    <property type="term" value="P:de-etiolation"/>
    <property type="evidence" value="ECO:0007669"/>
    <property type="project" value="InterPro"/>
</dbReference>
<dbReference type="InParanoid" id="A0A090MCP8"/>
<name>A0A090MCP8_OSTTA</name>
<dbReference type="GO" id="GO:0090333">
    <property type="term" value="P:regulation of stomatal closure"/>
    <property type="evidence" value="ECO:0007669"/>
    <property type="project" value="InterPro"/>
</dbReference>
<comment type="caution">
    <text evidence="2">The sequence shown here is derived from an EMBL/GenBank/DDBJ whole genome shotgun (WGS) entry which is preliminary data.</text>
</comment>
<reference evidence="2 3" key="2">
    <citation type="journal article" date="2014" name="BMC Genomics">
        <title>An improved genome of the model marine alga Ostreococcus tauri unfolds by assessing Illumina de novo assemblies.</title>
        <authorList>
            <person name="Blanc-Mathieu R."/>
            <person name="Verhelst B."/>
            <person name="Derelle E."/>
            <person name="Rombauts S."/>
            <person name="Bouget F.Y."/>
            <person name="Carre I."/>
            <person name="Chateau A."/>
            <person name="Eyre-Walker A."/>
            <person name="Grimsley N."/>
            <person name="Moreau H."/>
            <person name="Piegu B."/>
            <person name="Rivals E."/>
            <person name="Schackwitz W."/>
            <person name="Van de Peer Y."/>
            <person name="Piganeau G."/>
        </authorList>
    </citation>
    <scope>NUCLEOTIDE SEQUENCE [LARGE SCALE GENOMIC DNA]</scope>
    <source>
        <strain evidence="3">OTTH 0595 / CCAP 157/2 / RCC745</strain>
    </source>
</reference>
<feature type="region of interest" description="Disordered" evidence="1">
    <location>
        <begin position="1"/>
        <end position="22"/>
    </location>
</feature>
<dbReference type="Proteomes" id="UP000009170">
    <property type="component" value="Unassembled WGS sequence"/>
</dbReference>
<feature type="compositionally biased region" description="Low complexity" evidence="1">
    <location>
        <begin position="1"/>
        <end position="21"/>
    </location>
</feature>
<sequence length="626" mass="65637">MTSASVHASAHAVASTSARTVRVTRRWRTTTRMTTTRESARVTIANASSGDGVDGVGDAGARAIADVADVEMPKFDFSDVAVPDVGLESLSDGLDNLRDAATTNGVDASAVETEVSEFGKEIGEAFGNVNVPKFDVPKMDLPKFDASKYSVPKVDIPKVDIPKVEVDLSGYTKSLNSATSEYTKSLNSATSEASKSFNDAAGAASKSFNDAAGTASKSFNDVAGTVTKSLNEGKAAIDGSIKGAQDTYNALTASVNSTVSDTVTGAVTTVKASLPEEFANLVDAAKDDADIAIVLGAAGFAGVFAVGATIEKIRGFAGSETPQQVLDQLTKNKKAFIIDTRSLELRKRDGVPDLTGKARDKGSAVPVEELDTRTRANSRNPREVELKIAAEKVIKLTKRGAQVYFMGPDGAALAKTVTAMGGRKCFTVSGDFAAWRSAGLKIRRSPKYEKNAAEVIGEETAEFARSTTMTIKTSVGTTRAKVTDTYQEANDAQRAVILLGFVALACGVIQYEKSLQFVGFMGVFASAAARVTGTQGRYDFFDDAGAFAGSGLKLIQGATGFAGSITSVSARLVKAASSKKEASDMKVASLAEVDFSMPEPEQAEETEETADVVDETVAVEEQNAEE</sequence>
<evidence type="ECO:0000313" key="3">
    <source>
        <dbReference type="Proteomes" id="UP000009170"/>
    </source>
</evidence>
<dbReference type="GO" id="GO:0071277">
    <property type="term" value="P:cellular response to calcium ion"/>
    <property type="evidence" value="ECO:0007669"/>
    <property type="project" value="InterPro"/>
</dbReference>
<dbReference type="KEGG" id="ota:OT_ostta08g02100"/>
<dbReference type="InterPro" id="IPR036873">
    <property type="entry name" value="Rhodanese-like_dom_sf"/>
</dbReference>
<gene>
    <name evidence="2" type="ORF">OT_ostta08g02100</name>
</gene>
<protein>
    <submittedName>
        <fullName evidence="2">Rhodanese-like domain</fullName>
    </submittedName>
</protein>
<evidence type="ECO:0000313" key="2">
    <source>
        <dbReference type="EMBL" id="CEG01475.1"/>
    </source>
</evidence>
<reference evidence="3" key="1">
    <citation type="journal article" date="2006" name="Proc. Natl. Acad. Sci. U.S.A.">
        <title>Genome analysis of the smallest free-living eukaryote Ostreococcus tauri unveils many unique features.</title>
        <authorList>
            <person name="Derelle E."/>
            <person name="Ferraz C."/>
            <person name="Rombauts S."/>
            <person name="Rouze P."/>
            <person name="Worden A.Z."/>
            <person name="Robbens S."/>
            <person name="Partensky F."/>
            <person name="Degroeve S."/>
            <person name="Echeynie S."/>
            <person name="Cooke R."/>
            <person name="Saeys Y."/>
            <person name="Wuyts J."/>
            <person name="Jabbari K."/>
            <person name="Bowler C."/>
            <person name="Panaud O."/>
            <person name="Piegu B."/>
            <person name="Ball S.G."/>
            <person name="Ral J.-P."/>
            <person name="Bouget F.-Y."/>
            <person name="Piganeau G."/>
            <person name="De Baets B."/>
            <person name="Picard A."/>
            <person name="Delseny M."/>
            <person name="Demaille J."/>
            <person name="Van de Peer Y."/>
            <person name="Moreau H."/>
        </authorList>
    </citation>
    <scope>NUCLEOTIDE SEQUENCE [LARGE SCALE GENOMIC DNA]</scope>
    <source>
        <strain evidence="3">OTTH 0595 / CCAP 157/2 / RCC745</strain>
    </source>
</reference>